<evidence type="ECO:0000256" key="5">
    <source>
        <dbReference type="SAM" id="Coils"/>
    </source>
</evidence>
<dbReference type="KEGG" id="cme:CYME_CMB027C"/>
<dbReference type="HOGENOM" id="CLU_360722_0_0_1"/>
<keyword evidence="5" id="KW-0175">Coiled coil</keyword>
<keyword evidence="3" id="KW-0496">Mitochondrion</keyword>
<feature type="compositionally biased region" description="Low complexity" evidence="6">
    <location>
        <begin position="481"/>
        <end position="493"/>
    </location>
</feature>
<feature type="region of interest" description="Disordered" evidence="6">
    <location>
        <begin position="372"/>
        <end position="406"/>
    </location>
</feature>
<reference evidence="8 9" key="1">
    <citation type="journal article" date="2004" name="Nature">
        <title>Genome sequence of the ultrasmall unicellular red alga Cyanidioschyzon merolae 10D.</title>
        <authorList>
            <person name="Matsuzaki M."/>
            <person name="Misumi O."/>
            <person name="Shin-i T."/>
            <person name="Maruyama S."/>
            <person name="Takahara M."/>
            <person name="Miyagishima S."/>
            <person name="Mori T."/>
            <person name="Nishida K."/>
            <person name="Yagisawa F."/>
            <person name="Nishida K."/>
            <person name="Yoshida Y."/>
            <person name="Nishimura Y."/>
            <person name="Nakao S."/>
            <person name="Kobayashi T."/>
            <person name="Momoyama Y."/>
            <person name="Higashiyama T."/>
            <person name="Minoda A."/>
            <person name="Sano M."/>
            <person name="Nomoto H."/>
            <person name="Oishi K."/>
            <person name="Hayashi H."/>
            <person name="Ohta F."/>
            <person name="Nishizaka S."/>
            <person name="Haga S."/>
            <person name="Miura S."/>
            <person name="Morishita T."/>
            <person name="Kabeya Y."/>
            <person name="Terasawa K."/>
            <person name="Suzuki Y."/>
            <person name="Ishii Y."/>
            <person name="Asakawa S."/>
            <person name="Takano H."/>
            <person name="Ohta N."/>
            <person name="Kuroiwa H."/>
            <person name="Tanaka K."/>
            <person name="Shimizu N."/>
            <person name="Sugano S."/>
            <person name="Sato N."/>
            <person name="Nozaki H."/>
            <person name="Ogasawara N."/>
            <person name="Kohara Y."/>
            <person name="Kuroiwa T."/>
        </authorList>
    </citation>
    <scope>NUCLEOTIDE SEQUENCE [LARGE SCALE GENOMIC DNA]</scope>
    <source>
        <strain evidence="8 9">10D</strain>
    </source>
</reference>
<dbReference type="RefSeq" id="XP_005535136.1">
    <property type="nucleotide sequence ID" value="XM_005535079.1"/>
</dbReference>
<feature type="coiled-coil region" evidence="5">
    <location>
        <begin position="156"/>
        <end position="183"/>
    </location>
</feature>
<dbReference type="PANTHER" id="PTHR23354:SF62">
    <property type="entry name" value="MUSTARD, ISOFORM V"/>
    <property type="match status" value="1"/>
</dbReference>
<feature type="compositionally biased region" description="Polar residues" evidence="6">
    <location>
        <begin position="533"/>
        <end position="542"/>
    </location>
</feature>
<feature type="compositionally biased region" description="Basic and acidic residues" evidence="6">
    <location>
        <begin position="466"/>
        <end position="476"/>
    </location>
</feature>
<feature type="compositionally biased region" description="Low complexity" evidence="6">
    <location>
        <begin position="203"/>
        <end position="219"/>
    </location>
</feature>
<dbReference type="PROSITE" id="PS51886">
    <property type="entry name" value="TLDC"/>
    <property type="match status" value="1"/>
</dbReference>
<evidence type="ECO:0000259" key="7">
    <source>
        <dbReference type="PROSITE" id="PS51886"/>
    </source>
</evidence>
<name>M1V3P9_CYAM1</name>
<dbReference type="eggNOG" id="KOG2372">
    <property type="taxonomic scope" value="Eukaryota"/>
</dbReference>
<evidence type="ECO:0000256" key="3">
    <source>
        <dbReference type="ARBA" id="ARBA00023128"/>
    </source>
</evidence>
<feature type="compositionally biased region" description="Low complexity" evidence="6">
    <location>
        <begin position="75"/>
        <end position="87"/>
    </location>
</feature>
<dbReference type="Proteomes" id="UP000007014">
    <property type="component" value="Chromosome 2"/>
</dbReference>
<feature type="compositionally biased region" description="Polar residues" evidence="6">
    <location>
        <begin position="100"/>
        <end position="110"/>
    </location>
</feature>
<keyword evidence="9" id="KW-1185">Reference proteome</keyword>
<feature type="region of interest" description="Disordered" evidence="6">
    <location>
        <begin position="195"/>
        <end position="230"/>
    </location>
</feature>
<dbReference type="OrthoDB" id="26679at2759"/>
<feature type="compositionally biased region" description="Basic and acidic residues" evidence="6">
    <location>
        <begin position="513"/>
        <end position="525"/>
    </location>
</feature>
<evidence type="ECO:0000256" key="1">
    <source>
        <dbReference type="ARBA" id="ARBA00004173"/>
    </source>
</evidence>
<dbReference type="AlphaFoldDB" id="M1V3P9"/>
<dbReference type="SMART" id="SM00584">
    <property type="entry name" value="TLDc"/>
    <property type="match status" value="1"/>
</dbReference>
<dbReference type="InterPro" id="IPR006571">
    <property type="entry name" value="TLDc_dom"/>
</dbReference>
<dbReference type="Pfam" id="PF07534">
    <property type="entry name" value="TLD"/>
    <property type="match status" value="1"/>
</dbReference>
<dbReference type="GO" id="GO:0005739">
    <property type="term" value="C:mitochondrion"/>
    <property type="evidence" value="ECO:0007669"/>
    <property type="project" value="UniProtKB-SubCell"/>
</dbReference>
<organism evidence="8 9">
    <name type="scientific">Cyanidioschyzon merolae (strain NIES-3377 / 10D)</name>
    <name type="common">Unicellular red alga</name>
    <dbReference type="NCBI Taxonomy" id="280699"/>
    <lineage>
        <taxon>Eukaryota</taxon>
        <taxon>Rhodophyta</taxon>
        <taxon>Bangiophyceae</taxon>
        <taxon>Cyanidiales</taxon>
        <taxon>Cyanidiaceae</taxon>
        <taxon>Cyanidioschyzon</taxon>
    </lineage>
</organism>
<feature type="region of interest" description="Disordered" evidence="6">
    <location>
        <begin position="1"/>
        <end position="25"/>
    </location>
</feature>
<protein>
    <recommendedName>
        <fullName evidence="4">Oxidation resistance protein 1</fullName>
    </recommendedName>
</protein>
<dbReference type="GeneID" id="16992238"/>
<dbReference type="PANTHER" id="PTHR23354">
    <property type="entry name" value="NUCLEOLAR PROTEIN 7/ESTROGEN RECEPTOR COACTIVATOR-RELATED"/>
    <property type="match status" value="1"/>
</dbReference>
<feature type="compositionally biased region" description="Polar residues" evidence="6">
    <location>
        <begin position="41"/>
        <end position="50"/>
    </location>
</feature>
<accession>M1V3P9</accession>
<evidence type="ECO:0000313" key="8">
    <source>
        <dbReference type="EMBL" id="BAM78850.1"/>
    </source>
</evidence>
<evidence type="ECO:0000256" key="6">
    <source>
        <dbReference type="SAM" id="MobiDB-lite"/>
    </source>
</evidence>
<dbReference type="Gramene" id="CMB027CT">
    <property type="protein sequence ID" value="CMB027CT"/>
    <property type="gene ID" value="CMB027C"/>
</dbReference>
<gene>
    <name evidence="8" type="ORF">CYME_CMB027C</name>
</gene>
<evidence type="ECO:0000256" key="2">
    <source>
        <dbReference type="ARBA" id="ARBA00009540"/>
    </source>
</evidence>
<reference evidence="8 9" key="2">
    <citation type="journal article" date="2007" name="BMC Biol.">
        <title>A 100%-complete sequence reveals unusually simple genomic features in the hot-spring red alga Cyanidioschyzon merolae.</title>
        <authorList>
            <person name="Nozaki H."/>
            <person name="Takano H."/>
            <person name="Misumi O."/>
            <person name="Terasawa K."/>
            <person name="Matsuzaki M."/>
            <person name="Maruyama S."/>
            <person name="Nishida K."/>
            <person name="Yagisawa F."/>
            <person name="Yoshida Y."/>
            <person name="Fujiwara T."/>
            <person name="Takio S."/>
            <person name="Tamura K."/>
            <person name="Chung S.J."/>
            <person name="Nakamura S."/>
            <person name="Kuroiwa H."/>
            <person name="Tanaka K."/>
            <person name="Sato N."/>
            <person name="Kuroiwa T."/>
        </authorList>
    </citation>
    <scope>NUCLEOTIDE SEQUENCE [LARGE SCALE GENOMIC DNA]</scope>
    <source>
        <strain evidence="8 9">10D</strain>
    </source>
</reference>
<comment type="subcellular location">
    <subcellularLocation>
        <location evidence="1">Mitochondrion</location>
    </subcellularLocation>
</comment>
<dbReference type="EMBL" id="AP006484">
    <property type="protein sequence ID" value="BAM78850.1"/>
    <property type="molecule type" value="Genomic_DNA"/>
</dbReference>
<evidence type="ECO:0000313" key="9">
    <source>
        <dbReference type="Proteomes" id="UP000007014"/>
    </source>
</evidence>
<evidence type="ECO:0000256" key="4">
    <source>
        <dbReference type="ARBA" id="ARBA00040604"/>
    </source>
</evidence>
<sequence length="776" mass="83902">MDVDERTRQSAAAAATAAAAGTVNERERVSLEQPFRFVQQAPLNYTNSGKSALVLDNRKEPQASSRSEAGKGTRPDPQQPDASADQQLSPPGTQPRVSVGQKQQQRTPEQSPVIRTDAALEAAGCMDDQRRSWERHRWEAELAAMRTQVDQMRFSRRLVEREVESLRADIVRLQKLLQRYLQDAVREAGPETWCTIQPATPQSSGRSASPATSARSATSHADHHSSNSHQQSLVGWIRVGNATFEGSVNLVPPTNPSAFAVLQCILERQLGADALHTDDDDDNKANNITLPLGPTRRRWKIRPACAEDFQQLINPAEWAWLEVDCSPCTPRADAQTDSGADTERLAFLCRNTTISALLEQITVQQRTVDELEERQAPSAASAANVSTNPIDIARSEQSTKDAGTGNDLWGSFGRMLSRWVWSQASAPDDDDDNISSQWSPASGVDAWPPSQPAAKATTDAFPVPSLERESADDGSAHARVHSSAMRAAASSPALETRSTAADKSAPLATRGAPEAHDSAMDRAHVSGEASESPARTRTSSTCDVAAYPAHTCSEAPEGSSRMHTSRVVSSTSSSSLVALPPAGATTAVTAPATATVTLAANFHSQVLSPDHFESLRNALPHRYRDAVWCLVYSTAIHGASLYTFYHRTQHASQSVVAVRDRAGHVFGAFVTETWRSNASTFYGTGECFVFRADAQGHVEPYPWTGKNTFFQYSGPRFIAVGGGAHFALSLDDALLSGTSGYSETFDNPPLCLDAPANEVSLGEFECVVLEVWGWKP</sequence>
<proteinExistence type="inferred from homology"/>
<comment type="similarity">
    <text evidence="2">Belongs to the OXR1 family.</text>
</comment>
<feature type="region of interest" description="Disordered" evidence="6">
    <location>
        <begin position="424"/>
        <end position="542"/>
    </location>
</feature>
<feature type="compositionally biased region" description="Low complexity" evidence="6">
    <location>
        <begin position="11"/>
        <end position="20"/>
    </location>
</feature>
<feature type="domain" description="TLDc" evidence="7">
    <location>
        <begin position="605"/>
        <end position="775"/>
    </location>
</feature>
<feature type="region of interest" description="Disordered" evidence="6">
    <location>
        <begin position="37"/>
        <end position="114"/>
    </location>
</feature>